<comment type="caution">
    <text evidence="1">The sequence shown here is derived from an EMBL/GenBank/DDBJ whole genome shotgun (WGS) entry which is preliminary data.</text>
</comment>
<sequence length="56" mass="6827">MNNDRSQQRYPTESCNPVHTKISSVSLLRELDNANYRLVYYYLKQYLLVHRKKYSE</sequence>
<dbReference type="EMBL" id="CM047910">
    <property type="protein sequence ID" value="KAJ0075640.1"/>
    <property type="molecule type" value="Genomic_DNA"/>
</dbReference>
<organism evidence="1 2">
    <name type="scientific">Pistacia atlantica</name>
    <dbReference type="NCBI Taxonomy" id="434234"/>
    <lineage>
        <taxon>Eukaryota</taxon>
        <taxon>Viridiplantae</taxon>
        <taxon>Streptophyta</taxon>
        <taxon>Embryophyta</taxon>
        <taxon>Tracheophyta</taxon>
        <taxon>Spermatophyta</taxon>
        <taxon>Magnoliopsida</taxon>
        <taxon>eudicotyledons</taxon>
        <taxon>Gunneridae</taxon>
        <taxon>Pentapetalae</taxon>
        <taxon>rosids</taxon>
        <taxon>malvids</taxon>
        <taxon>Sapindales</taxon>
        <taxon>Anacardiaceae</taxon>
        <taxon>Pistacia</taxon>
    </lineage>
</organism>
<gene>
    <name evidence="1" type="ORF">Patl1_34876</name>
</gene>
<keyword evidence="2" id="KW-1185">Reference proteome</keyword>
<evidence type="ECO:0000313" key="1">
    <source>
        <dbReference type="EMBL" id="KAJ0075640.1"/>
    </source>
</evidence>
<protein>
    <submittedName>
        <fullName evidence="1">Uncharacterized protein</fullName>
    </submittedName>
</protein>
<proteinExistence type="predicted"/>
<accession>A0ACC0ZU10</accession>
<dbReference type="Proteomes" id="UP001164250">
    <property type="component" value="Chromosome 15"/>
</dbReference>
<name>A0ACC0ZU10_9ROSI</name>
<evidence type="ECO:0000313" key="2">
    <source>
        <dbReference type="Proteomes" id="UP001164250"/>
    </source>
</evidence>
<reference evidence="2" key="1">
    <citation type="journal article" date="2023" name="G3 (Bethesda)">
        <title>Genome assembly and association tests identify interacting loci associated with vigor, precocity, and sex in interspecific pistachio rootstocks.</title>
        <authorList>
            <person name="Palmer W."/>
            <person name="Jacygrad E."/>
            <person name="Sagayaradj S."/>
            <person name="Cavanaugh K."/>
            <person name="Han R."/>
            <person name="Bertier L."/>
            <person name="Beede B."/>
            <person name="Kafkas S."/>
            <person name="Golino D."/>
            <person name="Preece J."/>
            <person name="Michelmore R."/>
        </authorList>
    </citation>
    <scope>NUCLEOTIDE SEQUENCE [LARGE SCALE GENOMIC DNA]</scope>
</reference>